<dbReference type="NCBIfam" id="NF001810">
    <property type="entry name" value="PRK00529.1"/>
    <property type="match status" value="1"/>
</dbReference>
<evidence type="ECO:0000256" key="2">
    <source>
        <dbReference type="HAMAP-Rule" id="MF_00646"/>
    </source>
</evidence>
<sequence length="188" mass="20754">MPRASELKKGQVVDINGQPCQAKQIDVKSPSSRGAQTLYKVRFSNVRNGQKVEGSYSGDIMLKEVDLLRRRASFLYREGDMFTFMDSEDYSQHTLSADQLDEQKDYLVDGLEEIMLLIIEGQLVAIELPPTVTMEVVDTAPAIKGATAAGRTKTATLTSGLEIQVPEYLTTGEKVKVNTVTGKFMSRA</sequence>
<dbReference type="GO" id="GO:0043043">
    <property type="term" value="P:peptide biosynthetic process"/>
    <property type="evidence" value="ECO:0007669"/>
    <property type="project" value="InterPro"/>
</dbReference>
<dbReference type="InterPro" id="IPR013185">
    <property type="entry name" value="Transl_elong_KOW-like"/>
</dbReference>
<dbReference type="InterPro" id="IPR014722">
    <property type="entry name" value="Rib_uL2_dom2"/>
</dbReference>
<dbReference type="PANTHER" id="PTHR30053">
    <property type="entry name" value="ELONGATION FACTOR P"/>
    <property type="match status" value="1"/>
</dbReference>
<dbReference type="Gene3D" id="2.30.30.30">
    <property type="match status" value="1"/>
</dbReference>
<accession>A0A3P3VPL4</accession>
<evidence type="ECO:0000259" key="4">
    <source>
        <dbReference type="SMART" id="SM01185"/>
    </source>
</evidence>
<feature type="domain" description="Translation elongation factor P/YeiP central" evidence="4">
    <location>
        <begin position="69"/>
        <end position="124"/>
    </location>
</feature>
<dbReference type="AlphaFoldDB" id="A0A3P3VPL4"/>
<evidence type="ECO:0000259" key="3">
    <source>
        <dbReference type="SMART" id="SM00841"/>
    </source>
</evidence>
<dbReference type="Proteomes" id="UP000280792">
    <property type="component" value="Unassembled WGS sequence"/>
</dbReference>
<dbReference type="HAMAP" id="MF_00646">
    <property type="entry name" value="EFP"/>
    <property type="match status" value="1"/>
</dbReference>
<dbReference type="PIRSF" id="PIRSF005901">
    <property type="entry name" value="EF-P"/>
    <property type="match status" value="1"/>
</dbReference>
<keyword evidence="5" id="KW-0648">Protein biosynthesis</keyword>
<reference evidence="5 6" key="1">
    <citation type="submission" date="2018-08" db="EMBL/GenBank/DDBJ databases">
        <authorList>
            <person name="Khan S.A."/>
        </authorList>
    </citation>
    <scope>NUCLEOTIDE SEQUENCE [LARGE SCALE GENOMIC DNA]</scope>
    <source>
        <strain evidence="5 6">GTF-13</strain>
    </source>
</reference>
<dbReference type="InterPro" id="IPR020599">
    <property type="entry name" value="Transl_elong_fac_P/YeiP"/>
</dbReference>
<dbReference type="Gene3D" id="2.40.50.140">
    <property type="entry name" value="Nucleic acid-binding proteins"/>
    <property type="match status" value="2"/>
</dbReference>
<dbReference type="CDD" id="cd04470">
    <property type="entry name" value="S1_EF-P_repeat_1"/>
    <property type="match status" value="1"/>
</dbReference>
<dbReference type="FunFam" id="2.40.50.140:FF:000004">
    <property type="entry name" value="Elongation factor P"/>
    <property type="match status" value="1"/>
</dbReference>
<comment type="caution">
    <text evidence="5">The sequence shown here is derived from an EMBL/GenBank/DDBJ whole genome shotgun (WGS) entry which is preliminary data.</text>
</comment>
<dbReference type="SMART" id="SM01185">
    <property type="entry name" value="EFP"/>
    <property type="match status" value="1"/>
</dbReference>
<gene>
    <name evidence="5" type="primary">yeiP</name>
    <name evidence="5" type="ORF">D0544_01700</name>
</gene>
<dbReference type="GO" id="GO:0005829">
    <property type="term" value="C:cytosol"/>
    <property type="evidence" value="ECO:0007669"/>
    <property type="project" value="UniProtKB-ARBA"/>
</dbReference>
<dbReference type="EMBL" id="QWEZ01000001">
    <property type="protein sequence ID" value="RRJ83858.1"/>
    <property type="molecule type" value="Genomic_DNA"/>
</dbReference>
<dbReference type="Pfam" id="PF08207">
    <property type="entry name" value="EFP_N"/>
    <property type="match status" value="1"/>
</dbReference>
<dbReference type="NCBIfam" id="NF003392">
    <property type="entry name" value="PRK04542.1"/>
    <property type="match status" value="1"/>
</dbReference>
<dbReference type="PROSITE" id="PS01275">
    <property type="entry name" value="EFP"/>
    <property type="match status" value="1"/>
</dbReference>
<dbReference type="InterPro" id="IPR011897">
    <property type="entry name" value="Transl_elong_p-like_YeiP"/>
</dbReference>
<dbReference type="PANTHER" id="PTHR30053:SF14">
    <property type="entry name" value="TRANSLATION ELONGATION FACTOR KOW-LIKE DOMAIN-CONTAINING PROTEIN"/>
    <property type="match status" value="1"/>
</dbReference>
<evidence type="ECO:0000256" key="1">
    <source>
        <dbReference type="ARBA" id="ARBA00009479"/>
    </source>
</evidence>
<reference evidence="5 6" key="2">
    <citation type="submission" date="2018-12" db="EMBL/GenBank/DDBJ databases">
        <title>Simiduia agarivorans gen. nov., sp. nov., a marine, agarolytic bacterium isolated from shallow coastal water from Keelung, Taiwan.</title>
        <authorList>
            <person name="Shieh W.Y."/>
        </authorList>
    </citation>
    <scope>NUCLEOTIDE SEQUENCE [LARGE SCALE GENOMIC DNA]</scope>
    <source>
        <strain evidence="5 6">GTF-13</strain>
    </source>
</reference>
<evidence type="ECO:0000313" key="6">
    <source>
        <dbReference type="Proteomes" id="UP000280792"/>
    </source>
</evidence>
<dbReference type="SUPFAM" id="SSF50104">
    <property type="entry name" value="Translation proteins SH3-like domain"/>
    <property type="match status" value="1"/>
</dbReference>
<dbReference type="SUPFAM" id="SSF50249">
    <property type="entry name" value="Nucleic acid-binding proteins"/>
    <property type="match status" value="2"/>
</dbReference>
<keyword evidence="5" id="KW-0251">Elongation factor</keyword>
<comment type="similarity">
    <text evidence="1 2">Belongs to the elongation factor P family.</text>
</comment>
<organism evidence="5 6">
    <name type="scientific">Aestuariirhabdus litorea</name>
    <dbReference type="NCBI Taxonomy" id="2528527"/>
    <lineage>
        <taxon>Bacteria</taxon>
        <taxon>Pseudomonadati</taxon>
        <taxon>Pseudomonadota</taxon>
        <taxon>Gammaproteobacteria</taxon>
        <taxon>Oceanospirillales</taxon>
        <taxon>Aestuariirhabdaceae</taxon>
        <taxon>Aestuariirhabdus</taxon>
    </lineage>
</organism>
<name>A0A3P3VPL4_9GAMM</name>
<dbReference type="GO" id="GO:0003746">
    <property type="term" value="F:translation elongation factor activity"/>
    <property type="evidence" value="ECO:0007669"/>
    <property type="project" value="UniProtKB-UniRule"/>
</dbReference>
<dbReference type="Pfam" id="PF09285">
    <property type="entry name" value="Elong-fact-P_C"/>
    <property type="match status" value="1"/>
</dbReference>
<evidence type="ECO:0000313" key="5">
    <source>
        <dbReference type="EMBL" id="RRJ83858.1"/>
    </source>
</evidence>
<dbReference type="RefSeq" id="WP_125014233.1">
    <property type="nucleotide sequence ID" value="NZ_QWEZ01000001.1"/>
</dbReference>
<keyword evidence="6" id="KW-1185">Reference proteome</keyword>
<dbReference type="SMART" id="SM00841">
    <property type="entry name" value="Elong-fact-P_C"/>
    <property type="match status" value="1"/>
</dbReference>
<dbReference type="InterPro" id="IPR012340">
    <property type="entry name" value="NA-bd_OB-fold"/>
</dbReference>
<feature type="domain" description="Elongation factor P C-terminal" evidence="3">
    <location>
        <begin position="132"/>
        <end position="187"/>
    </location>
</feature>
<dbReference type="InterPro" id="IPR013852">
    <property type="entry name" value="Transl_elong_P/YeiP_CS"/>
</dbReference>
<protein>
    <recommendedName>
        <fullName evidence="2">Elongation factor P-like protein</fullName>
    </recommendedName>
</protein>
<dbReference type="InterPro" id="IPR001059">
    <property type="entry name" value="Transl_elong_P/YeiP_cen"/>
</dbReference>
<dbReference type="InterPro" id="IPR015365">
    <property type="entry name" value="Elong-fact-P_C"/>
</dbReference>
<proteinExistence type="inferred from homology"/>
<dbReference type="Pfam" id="PF01132">
    <property type="entry name" value="EFP"/>
    <property type="match status" value="1"/>
</dbReference>
<dbReference type="InterPro" id="IPR008991">
    <property type="entry name" value="Translation_prot_SH3-like_sf"/>
</dbReference>